<evidence type="ECO:0000256" key="7">
    <source>
        <dbReference type="ARBA" id="ARBA00023033"/>
    </source>
</evidence>
<accession>A0A2U8VQ23</accession>
<evidence type="ECO:0000313" key="8">
    <source>
        <dbReference type="EMBL" id="AWN35819.1"/>
    </source>
</evidence>
<evidence type="ECO:0000313" key="9">
    <source>
        <dbReference type="Proteomes" id="UP000246058"/>
    </source>
</evidence>
<dbReference type="InterPro" id="IPR020946">
    <property type="entry name" value="Flavin_mOase-like"/>
</dbReference>
<evidence type="ECO:0000256" key="1">
    <source>
        <dbReference type="ARBA" id="ARBA00001974"/>
    </source>
</evidence>
<dbReference type="GO" id="GO:0050660">
    <property type="term" value="F:flavin adenine dinucleotide binding"/>
    <property type="evidence" value="ECO:0007669"/>
    <property type="project" value="InterPro"/>
</dbReference>
<dbReference type="InterPro" id="IPR036188">
    <property type="entry name" value="FAD/NAD-bd_sf"/>
</dbReference>
<dbReference type="GO" id="GO:0050661">
    <property type="term" value="F:NADP binding"/>
    <property type="evidence" value="ECO:0007669"/>
    <property type="project" value="InterPro"/>
</dbReference>
<dbReference type="KEGG" id="meti:DK427_08705"/>
<dbReference type="InterPro" id="IPR051820">
    <property type="entry name" value="FAD-binding_MO"/>
</dbReference>
<sequence>MDPAPPGRADGATHLDVLVIGAGISGIAAGYHLQRRCPAKSYAILEARDAIGGTWDLFRYPGLRSDSDLYTFGFSFRPWSGERSIADGASILRYVRETAAEYGIDRQIRFGHRVVAADWDPAAARWVLDLEVGPERRRQRLTCGFLYVCAGYYDYESGYLPDWPGTERYGGRFVHPQAWPDDLDHAGKQVVVIGSGATAMTLVPAMAESAAHVTMLQRSPTYVVALPARDRAAEWLRARLPERLALRLARWKNVLISILFYQYARRKPEAMTARILGGIRKQLGPDYDVATHFTPSYKPWDQRLCMVPDGDLFRSIRAGRASVETGTIETFTEAGLRLTSGREIPADIVVTATGLKLKMLGGLALSVAGRPVDPQRTWLYKGMMLSEVPNLAIAIGYTNASWTLKCELTAQYVCRLIRRMDGRGDAWCMARRDGSEGEASTIDFTSGYIERGRHLLPKQGVRKPWRLYQNYVLDVLSLRYGRVEDDAMTFGRAGETVADARRAA</sequence>
<keyword evidence="5" id="KW-0521">NADP</keyword>
<evidence type="ECO:0000256" key="5">
    <source>
        <dbReference type="ARBA" id="ARBA00022857"/>
    </source>
</evidence>
<dbReference type="OrthoDB" id="312624at2"/>
<evidence type="ECO:0000256" key="3">
    <source>
        <dbReference type="ARBA" id="ARBA00022630"/>
    </source>
</evidence>
<keyword evidence="9" id="KW-1185">Reference proteome</keyword>
<protein>
    <submittedName>
        <fullName evidence="8">FAD-containing monooxygenase EthA</fullName>
    </submittedName>
</protein>
<dbReference type="Pfam" id="PF00743">
    <property type="entry name" value="FMO-like"/>
    <property type="match status" value="1"/>
</dbReference>
<dbReference type="PANTHER" id="PTHR43872">
    <property type="entry name" value="MONOOXYGENASE, PUTATIVE (AFU_ORTHOLOGUE AFUA_8G02570)-RELATED"/>
    <property type="match status" value="1"/>
</dbReference>
<dbReference type="RefSeq" id="WP_109950932.1">
    <property type="nucleotide sequence ID" value="NZ_CP029551.1"/>
</dbReference>
<keyword evidence="6" id="KW-0560">Oxidoreductase</keyword>
<proteinExistence type="inferred from homology"/>
<evidence type="ECO:0000256" key="4">
    <source>
        <dbReference type="ARBA" id="ARBA00022827"/>
    </source>
</evidence>
<dbReference type="GO" id="GO:0004499">
    <property type="term" value="F:N,N-dimethylaniline monooxygenase activity"/>
    <property type="evidence" value="ECO:0007669"/>
    <property type="project" value="InterPro"/>
</dbReference>
<dbReference type="PANTHER" id="PTHR43872:SF1">
    <property type="entry name" value="MONOOXYGENASE, PUTATIVE (AFU_ORTHOLOGUE AFUA_8G02570)-RELATED"/>
    <property type="match status" value="1"/>
</dbReference>
<keyword evidence="7 8" id="KW-0503">Monooxygenase</keyword>
<keyword evidence="3" id="KW-0285">Flavoprotein</keyword>
<dbReference type="Gene3D" id="3.50.50.60">
    <property type="entry name" value="FAD/NAD(P)-binding domain"/>
    <property type="match status" value="3"/>
</dbReference>
<evidence type="ECO:0000256" key="2">
    <source>
        <dbReference type="ARBA" id="ARBA00010139"/>
    </source>
</evidence>
<dbReference type="FunFam" id="3.50.50.60:FF:000228">
    <property type="entry name" value="FAD-containing monooxygenase EthA"/>
    <property type="match status" value="1"/>
</dbReference>
<dbReference type="AlphaFoldDB" id="A0A2U8VQ23"/>
<dbReference type="Pfam" id="PF13450">
    <property type="entry name" value="NAD_binding_8"/>
    <property type="match status" value="1"/>
</dbReference>
<dbReference type="SUPFAM" id="SSF51905">
    <property type="entry name" value="FAD/NAD(P)-binding domain"/>
    <property type="match status" value="1"/>
</dbReference>
<organism evidence="8 9">
    <name type="scientific">Methylobacterium radiodurans</name>
    <dbReference type="NCBI Taxonomy" id="2202828"/>
    <lineage>
        <taxon>Bacteria</taxon>
        <taxon>Pseudomonadati</taxon>
        <taxon>Pseudomonadota</taxon>
        <taxon>Alphaproteobacteria</taxon>
        <taxon>Hyphomicrobiales</taxon>
        <taxon>Methylobacteriaceae</taxon>
        <taxon>Methylobacterium</taxon>
    </lineage>
</organism>
<gene>
    <name evidence="8" type="ORF">DK427_08705</name>
</gene>
<comment type="similarity">
    <text evidence="2">Belongs to the FAD-binding monooxygenase family.</text>
</comment>
<reference evidence="8 9" key="1">
    <citation type="submission" date="2018-05" db="EMBL/GenBank/DDBJ databases">
        <title>Complete Genome Sequence of Methylobacterium sp. 17Sr1-43.</title>
        <authorList>
            <person name="Srinivasan S."/>
        </authorList>
    </citation>
    <scope>NUCLEOTIDE SEQUENCE [LARGE SCALE GENOMIC DNA]</scope>
    <source>
        <strain evidence="8 9">17Sr1-43</strain>
    </source>
</reference>
<evidence type="ECO:0000256" key="6">
    <source>
        <dbReference type="ARBA" id="ARBA00023002"/>
    </source>
</evidence>
<dbReference type="PRINTS" id="PR00411">
    <property type="entry name" value="PNDRDTASEI"/>
</dbReference>
<dbReference type="EMBL" id="CP029551">
    <property type="protein sequence ID" value="AWN35819.1"/>
    <property type="molecule type" value="Genomic_DNA"/>
</dbReference>
<name>A0A2U8VQ23_9HYPH</name>
<dbReference type="Proteomes" id="UP000246058">
    <property type="component" value="Chromosome"/>
</dbReference>
<keyword evidence="4" id="KW-0274">FAD</keyword>
<comment type="cofactor">
    <cofactor evidence="1">
        <name>FAD</name>
        <dbReference type="ChEBI" id="CHEBI:57692"/>
    </cofactor>
</comment>